<dbReference type="Proteomes" id="UP000198415">
    <property type="component" value="Unassembled WGS sequence"/>
</dbReference>
<organism evidence="2 3">
    <name type="scientific">Actinoplanes regularis</name>
    <dbReference type="NCBI Taxonomy" id="52697"/>
    <lineage>
        <taxon>Bacteria</taxon>
        <taxon>Bacillati</taxon>
        <taxon>Actinomycetota</taxon>
        <taxon>Actinomycetes</taxon>
        <taxon>Micromonosporales</taxon>
        <taxon>Micromonosporaceae</taxon>
        <taxon>Actinoplanes</taxon>
    </lineage>
</organism>
<dbReference type="PANTHER" id="PTHR35010:SF2">
    <property type="entry name" value="BLL4672 PROTEIN"/>
    <property type="match status" value="1"/>
</dbReference>
<dbReference type="InterPro" id="IPR041413">
    <property type="entry name" value="MLTR_LBD"/>
</dbReference>
<evidence type="ECO:0000313" key="3">
    <source>
        <dbReference type="Proteomes" id="UP000198415"/>
    </source>
</evidence>
<dbReference type="InterPro" id="IPR010982">
    <property type="entry name" value="Lambda_DNA-bd_dom_sf"/>
</dbReference>
<dbReference type="PROSITE" id="PS50943">
    <property type="entry name" value="HTH_CROC1"/>
    <property type="match status" value="1"/>
</dbReference>
<feature type="domain" description="HTH cro/C1-type" evidence="1">
    <location>
        <begin position="34"/>
        <end position="82"/>
    </location>
</feature>
<name>A0A238YRA0_9ACTN</name>
<dbReference type="GO" id="GO:0003677">
    <property type="term" value="F:DNA binding"/>
    <property type="evidence" value="ECO:0007669"/>
    <property type="project" value="InterPro"/>
</dbReference>
<keyword evidence="3" id="KW-1185">Reference proteome</keyword>
<evidence type="ECO:0000259" key="1">
    <source>
        <dbReference type="PROSITE" id="PS50943"/>
    </source>
</evidence>
<accession>A0A238YRA0</accession>
<dbReference type="CDD" id="cd00093">
    <property type="entry name" value="HTH_XRE"/>
    <property type="match status" value="1"/>
</dbReference>
<sequence>MDGHRELGSFLKSRRARVKPADHGLTGGRRRVPGLRREEVAQLAGISVEYYVRLEQGRANRPSDEVLAALTHALELDDTERLHLQDLSRARRAVPRGRTATDTARAELVQLLATFEAVPALLINYRFDVLAWNRLAATLFFDFETASPKGRNLARFGFLDPLAQQRFVDWYDVARATVGQLRLAAGRHPHDEGLATLLGELTMRSETFRRLWSQRDVRERTHGVKRFHHPLVGEVPLRFENFNLPDGGQRLVVFFPEPGSEAQRAMQLLAMWNAPEAIRSQPTARHPEG</sequence>
<evidence type="ECO:0000313" key="2">
    <source>
        <dbReference type="EMBL" id="SNR73338.1"/>
    </source>
</evidence>
<dbReference type="AlphaFoldDB" id="A0A238YRA0"/>
<dbReference type="PANTHER" id="PTHR35010">
    <property type="entry name" value="BLL4672 PROTEIN-RELATED"/>
    <property type="match status" value="1"/>
</dbReference>
<dbReference type="Pfam" id="PF13560">
    <property type="entry name" value="HTH_31"/>
    <property type="match status" value="1"/>
</dbReference>
<dbReference type="OrthoDB" id="3806821at2"/>
<dbReference type="InterPro" id="IPR001387">
    <property type="entry name" value="Cro/C1-type_HTH"/>
</dbReference>
<dbReference type="Pfam" id="PF17765">
    <property type="entry name" value="MLTR_LBD"/>
    <property type="match status" value="1"/>
</dbReference>
<dbReference type="EMBL" id="FZNR01000005">
    <property type="protein sequence ID" value="SNR73338.1"/>
    <property type="molecule type" value="Genomic_DNA"/>
</dbReference>
<gene>
    <name evidence="2" type="ORF">SAMN06264365_10598</name>
</gene>
<dbReference type="SUPFAM" id="SSF47413">
    <property type="entry name" value="lambda repressor-like DNA-binding domains"/>
    <property type="match status" value="1"/>
</dbReference>
<dbReference type="RefSeq" id="WP_089293812.1">
    <property type="nucleotide sequence ID" value="NZ_BOMU01000035.1"/>
</dbReference>
<proteinExistence type="predicted"/>
<dbReference type="Gene3D" id="1.10.260.40">
    <property type="entry name" value="lambda repressor-like DNA-binding domains"/>
    <property type="match status" value="1"/>
</dbReference>
<reference evidence="2 3" key="1">
    <citation type="submission" date="2017-06" db="EMBL/GenBank/DDBJ databases">
        <authorList>
            <person name="Kim H.J."/>
            <person name="Triplett B.A."/>
        </authorList>
    </citation>
    <scope>NUCLEOTIDE SEQUENCE [LARGE SCALE GENOMIC DNA]</scope>
    <source>
        <strain evidence="2 3">DSM 43151</strain>
    </source>
</reference>
<dbReference type="Gene3D" id="3.30.450.180">
    <property type="match status" value="1"/>
</dbReference>
<protein>
    <submittedName>
        <fullName evidence="2">Transcriptional regulator, contains XRE-family HTH domain</fullName>
    </submittedName>
</protein>
<dbReference type="SMART" id="SM00530">
    <property type="entry name" value="HTH_XRE"/>
    <property type="match status" value="1"/>
</dbReference>